<evidence type="ECO:0000313" key="1">
    <source>
        <dbReference type="EMBL" id="CAI9787498.1"/>
    </source>
</evidence>
<dbReference type="AlphaFoldDB" id="A0AAD2EFG2"/>
<dbReference type="EMBL" id="OU503058">
    <property type="protein sequence ID" value="CAI9787498.1"/>
    <property type="molecule type" value="Genomic_DNA"/>
</dbReference>
<dbReference type="Proteomes" id="UP000834106">
    <property type="component" value="Chromosome 23"/>
</dbReference>
<keyword evidence="2" id="KW-1185">Reference proteome</keyword>
<proteinExistence type="predicted"/>
<reference evidence="1" key="1">
    <citation type="submission" date="2023-05" db="EMBL/GenBank/DDBJ databases">
        <authorList>
            <person name="Huff M."/>
        </authorList>
    </citation>
    <scope>NUCLEOTIDE SEQUENCE</scope>
</reference>
<evidence type="ECO:0000313" key="2">
    <source>
        <dbReference type="Proteomes" id="UP000834106"/>
    </source>
</evidence>
<protein>
    <submittedName>
        <fullName evidence="1">Uncharacterized protein</fullName>
    </submittedName>
</protein>
<gene>
    <name evidence="1" type="ORF">FPE_LOCUS34928</name>
</gene>
<sequence length="227" mass="25287">MDIDLIRSGCLADKEVGGRSEVDGELIIRRFCNQGRRMSYHHWQMRSGILCGPGPPGCRRRNFILRYILTKYLSDAGVQWGAAPAVKVFGGCKPQLDKILGILVEGHIDTCLGIFHEYETKNLKAWDTNGFVGSCLRWVDASLSSLEFSWEQIFLGKQFSSPGCAASVCKSLKSLKGVQLEKATESMTESVETPCRQRCPTHGSDDVFANVHFTIISETLPCFPKMF</sequence>
<accession>A0AAD2EFG2</accession>
<organism evidence="1 2">
    <name type="scientific">Fraxinus pennsylvanica</name>
    <dbReference type="NCBI Taxonomy" id="56036"/>
    <lineage>
        <taxon>Eukaryota</taxon>
        <taxon>Viridiplantae</taxon>
        <taxon>Streptophyta</taxon>
        <taxon>Embryophyta</taxon>
        <taxon>Tracheophyta</taxon>
        <taxon>Spermatophyta</taxon>
        <taxon>Magnoliopsida</taxon>
        <taxon>eudicotyledons</taxon>
        <taxon>Gunneridae</taxon>
        <taxon>Pentapetalae</taxon>
        <taxon>asterids</taxon>
        <taxon>lamiids</taxon>
        <taxon>Lamiales</taxon>
        <taxon>Oleaceae</taxon>
        <taxon>Oleeae</taxon>
        <taxon>Fraxinus</taxon>
    </lineage>
</organism>
<name>A0AAD2EFG2_9LAMI</name>